<dbReference type="PANTHER" id="PTHR42978:SF7">
    <property type="entry name" value="METALLO-HYDROLASE RV2300C-RELATED"/>
    <property type="match status" value="1"/>
</dbReference>
<accession>A0ABS5EYJ5</accession>
<evidence type="ECO:0000259" key="6">
    <source>
        <dbReference type="SMART" id="SM00849"/>
    </source>
</evidence>
<comment type="caution">
    <text evidence="7">The sequence shown here is derived from an EMBL/GenBank/DDBJ whole genome shotgun (WGS) entry which is preliminary data.</text>
</comment>
<evidence type="ECO:0000256" key="1">
    <source>
        <dbReference type="ARBA" id="ARBA00001947"/>
    </source>
</evidence>
<gene>
    <name evidence="7" type="ORF">GXW71_11580</name>
</gene>
<sequence>MSYEIYAIRYAQRAARRSDHFIGGDPHDGPMPMDYFAWVVKNDDRAIVVDTGFTADVAKKRGRDHLRCPIESLALLGIDPASVADVVLTHLHYDHVGNFDRFPKANFHLREAELHYACGHYMRHKQLRHSFEVEDVTGIIRMNYAERVVFHEGVVEPWPGIKLHPTGGHSAGLQFVSVATARGTVVLASDVTHFYENMESGRPFTTAFHIGEMLEGFDRLRAAATSPDHIIPGHDPLVMQRYPAASPALEGIVARLDVPPRL</sequence>
<dbReference type="CDD" id="cd07729">
    <property type="entry name" value="AHL_lactonase_MBL-fold"/>
    <property type="match status" value="1"/>
</dbReference>
<proteinExistence type="inferred from homology"/>
<dbReference type="EMBL" id="JAAGBB010000012">
    <property type="protein sequence ID" value="MBR0664995.1"/>
    <property type="molecule type" value="Genomic_DNA"/>
</dbReference>
<keyword evidence="4" id="KW-0378">Hydrolase</keyword>
<comment type="cofactor">
    <cofactor evidence="1">
        <name>Zn(2+)</name>
        <dbReference type="ChEBI" id="CHEBI:29105"/>
    </cofactor>
</comment>
<evidence type="ECO:0000256" key="3">
    <source>
        <dbReference type="ARBA" id="ARBA00022723"/>
    </source>
</evidence>
<keyword evidence="3" id="KW-0479">Metal-binding</keyword>
<dbReference type="Proteomes" id="UP001196870">
    <property type="component" value="Unassembled WGS sequence"/>
</dbReference>
<evidence type="ECO:0000256" key="2">
    <source>
        <dbReference type="ARBA" id="ARBA00007749"/>
    </source>
</evidence>
<evidence type="ECO:0000256" key="5">
    <source>
        <dbReference type="ARBA" id="ARBA00022833"/>
    </source>
</evidence>
<evidence type="ECO:0000313" key="7">
    <source>
        <dbReference type="EMBL" id="MBR0664995.1"/>
    </source>
</evidence>
<feature type="domain" description="Metallo-beta-lactamase" evidence="6">
    <location>
        <begin position="34"/>
        <end position="234"/>
    </location>
</feature>
<dbReference type="SUPFAM" id="SSF56281">
    <property type="entry name" value="Metallo-hydrolase/oxidoreductase"/>
    <property type="match status" value="1"/>
</dbReference>
<name>A0ABS5EYJ5_9PROT</name>
<reference evidence="8" key="1">
    <citation type="journal article" date="2021" name="Syst. Appl. Microbiol.">
        <title>Roseomonas hellenica sp. nov., isolated from roots of wild-growing Alkanna tinctoria.</title>
        <authorList>
            <person name="Rat A."/>
            <person name="Naranjo H.D."/>
            <person name="Lebbe L."/>
            <person name="Cnockaert M."/>
            <person name="Krigas N."/>
            <person name="Grigoriadou K."/>
            <person name="Maloupa E."/>
            <person name="Willems A."/>
        </authorList>
    </citation>
    <scope>NUCLEOTIDE SEQUENCE [LARGE SCALE GENOMIC DNA]</scope>
    <source>
        <strain evidence="8">LMG 31523</strain>
    </source>
</reference>
<dbReference type="Pfam" id="PF00753">
    <property type="entry name" value="Lactamase_B"/>
    <property type="match status" value="1"/>
</dbReference>
<evidence type="ECO:0000256" key="4">
    <source>
        <dbReference type="ARBA" id="ARBA00022801"/>
    </source>
</evidence>
<dbReference type="RefSeq" id="WP_211852663.1">
    <property type="nucleotide sequence ID" value="NZ_JAAGBB010000012.1"/>
</dbReference>
<protein>
    <submittedName>
        <fullName evidence="7">N-acyl homoserine lactonase family protein</fullName>
    </submittedName>
</protein>
<organism evidence="7 8">
    <name type="scientific">Plastoroseomonas hellenica</name>
    <dbReference type="NCBI Taxonomy" id="2687306"/>
    <lineage>
        <taxon>Bacteria</taxon>
        <taxon>Pseudomonadati</taxon>
        <taxon>Pseudomonadota</taxon>
        <taxon>Alphaproteobacteria</taxon>
        <taxon>Acetobacterales</taxon>
        <taxon>Acetobacteraceae</taxon>
        <taxon>Plastoroseomonas</taxon>
    </lineage>
</organism>
<keyword evidence="5" id="KW-0862">Zinc</keyword>
<dbReference type="InterPro" id="IPR036866">
    <property type="entry name" value="RibonucZ/Hydroxyglut_hydro"/>
</dbReference>
<evidence type="ECO:0000313" key="8">
    <source>
        <dbReference type="Proteomes" id="UP001196870"/>
    </source>
</evidence>
<keyword evidence="8" id="KW-1185">Reference proteome</keyword>
<dbReference type="InterPro" id="IPR001279">
    <property type="entry name" value="Metallo-B-lactamas"/>
</dbReference>
<dbReference type="InterPro" id="IPR051013">
    <property type="entry name" value="MBL_superfamily_lactonases"/>
</dbReference>
<dbReference type="PANTHER" id="PTHR42978">
    <property type="entry name" value="QUORUM-QUENCHING LACTONASE YTNP-RELATED-RELATED"/>
    <property type="match status" value="1"/>
</dbReference>
<dbReference type="SMART" id="SM00849">
    <property type="entry name" value="Lactamase_B"/>
    <property type="match status" value="1"/>
</dbReference>
<comment type="similarity">
    <text evidence="2">Belongs to the metallo-beta-lactamase superfamily.</text>
</comment>
<dbReference type="Gene3D" id="3.60.15.10">
    <property type="entry name" value="Ribonuclease Z/Hydroxyacylglutathione hydrolase-like"/>
    <property type="match status" value="1"/>
</dbReference>